<feature type="non-terminal residue" evidence="5">
    <location>
        <position position="1"/>
    </location>
</feature>
<dbReference type="PROSITE" id="PS50082">
    <property type="entry name" value="WD_REPEATS_2"/>
    <property type="match status" value="1"/>
</dbReference>
<name>C1MIU4_MICPC</name>
<dbReference type="InterPro" id="IPR001680">
    <property type="entry name" value="WD40_rpt"/>
</dbReference>
<reference evidence="5 6" key="1">
    <citation type="journal article" date="2009" name="Science">
        <title>Green evolution and dynamic adaptations revealed by genomes of the marine picoeukaryotes Micromonas.</title>
        <authorList>
            <person name="Worden A.Z."/>
            <person name="Lee J.H."/>
            <person name="Mock T."/>
            <person name="Rouze P."/>
            <person name="Simmons M.P."/>
            <person name="Aerts A.L."/>
            <person name="Allen A.E."/>
            <person name="Cuvelier M.L."/>
            <person name="Derelle E."/>
            <person name="Everett M.V."/>
            <person name="Foulon E."/>
            <person name="Grimwood J."/>
            <person name="Gundlach H."/>
            <person name="Henrissat B."/>
            <person name="Napoli C."/>
            <person name="McDonald S.M."/>
            <person name="Parker M.S."/>
            <person name="Rombauts S."/>
            <person name="Salamov A."/>
            <person name="Von Dassow P."/>
            <person name="Badger J.H."/>
            <person name="Coutinho P.M."/>
            <person name="Demir E."/>
            <person name="Dubchak I."/>
            <person name="Gentemann C."/>
            <person name="Eikrem W."/>
            <person name="Gready J.E."/>
            <person name="John U."/>
            <person name="Lanier W."/>
            <person name="Lindquist E.A."/>
            <person name="Lucas S."/>
            <person name="Mayer K.F."/>
            <person name="Moreau H."/>
            <person name="Not F."/>
            <person name="Otillar R."/>
            <person name="Panaud O."/>
            <person name="Pangilinan J."/>
            <person name="Paulsen I."/>
            <person name="Piegu B."/>
            <person name="Poliakov A."/>
            <person name="Robbens S."/>
            <person name="Schmutz J."/>
            <person name="Toulza E."/>
            <person name="Wyss T."/>
            <person name="Zelensky A."/>
            <person name="Zhou K."/>
            <person name="Armbrust E.V."/>
            <person name="Bhattacharya D."/>
            <person name="Goodenough U.W."/>
            <person name="Van de Peer Y."/>
            <person name="Grigoriev I.V."/>
        </authorList>
    </citation>
    <scope>NUCLEOTIDE SEQUENCE [LARGE SCALE GENOMIC DNA]</scope>
    <source>
        <strain evidence="5 6">CCMP1545</strain>
    </source>
</reference>
<sequence>LAFSPDSTLLAVAGADRLVHVYANVDGKFTSITTCAGHSTTINSLDWSRDARILRSTCQNMESLCWNVPSGKPRGADVRDVRWHTHTALVGFPVMGMWEDGHGAASDINTADRSRGGAHLATGDDRGDVRLLHYPCVAKGAPCRRHSRAHSSHVSAVRFSADDAWLASTGSVDRALLVWK</sequence>
<evidence type="ECO:0000256" key="2">
    <source>
        <dbReference type="ARBA" id="ARBA00022737"/>
    </source>
</evidence>
<dbReference type="EMBL" id="GG663735">
    <property type="protein sequence ID" value="EEH60446.1"/>
    <property type="molecule type" value="Genomic_DNA"/>
</dbReference>
<dbReference type="PANTHER" id="PTHR13720:SF33">
    <property type="entry name" value="HELP DOMAIN-CONTAINING PROTEIN"/>
    <property type="match status" value="1"/>
</dbReference>
<dbReference type="Proteomes" id="UP000001876">
    <property type="component" value="Unassembled WGS sequence"/>
</dbReference>
<evidence type="ECO:0000256" key="1">
    <source>
        <dbReference type="ARBA" id="ARBA00022574"/>
    </source>
</evidence>
<keyword evidence="2" id="KW-0677">Repeat</keyword>
<dbReference type="PROSITE" id="PS50294">
    <property type="entry name" value="WD_REPEATS_REGION"/>
    <property type="match status" value="1"/>
</dbReference>
<dbReference type="InterPro" id="IPR055442">
    <property type="entry name" value="Beta-prop_EML-like_2nd"/>
</dbReference>
<keyword evidence="6" id="KW-1185">Reference proteome</keyword>
<dbReference type="GO" id="GO:0008017">
    <property type="term" value="F:microtubule binding"/>
    <property type="evidence" value="ECO:0007669"/>
    <property type="project" value="TreeGrafter"/>
</dbReference>
<dbReference type="InterPro" id="IPR050630">
    <property type="entry name" value="WD_repeat_EMAP"/>
</dbReference>
<keyword evidence="1 3" id="KW-0853">WD repeat</keyword>
<dbReference type="InterPro" id="IPR036322">
    <property type="entry name" value="WD40_repeat_dom_sf"/>
</dbReference>
<feature type="domain" description="EML-like second beta-propeller" evidence="4">
    <location>
        <begin position="1"/>
        <end position="180"/>
    </location>
</feature>
<dbReference type="SMART" id="SM00320">
    <property type="entry name" value="WD40"/>
    <property type="match status" value="3"/>
</dbReference>
<dbReference type="KEGG" id="mpp:MICPUCDRAFT_6804"/>
<dbReference type="Pfam" id="PF23414">
    <property type="entry name" value="Beta-prop_EML_2"/>
    <property type="match status" value="1"/>
</dbReference>
<feature type="non-terminal residue" evidence="5">
    <location>
        <position position="180"/>
    </location>
</feature>
<dbReference type="GeneID" id="9680226"/>
<evidence type="ECO:0000313" key="6">
    <source>
        <dbReference type="Proteomes" id="UP000001876"/>
    </source>
</evidence>
<dbReference type="AlphaFoldDB" id="C1MIU4"/>
<dbReference type="PANTHER" id="PTHR13720">
    <property type="entry name" value="WD-40 REPEAT PROTEIN"/>
    <property type="match status" value="1"/>
</dbReference>
<evidence type="ECO:0000259" key="4">
    <source>
        <dbReference type="Pfam" id="PF23414"/>
    </source>
</evidence>
<dbReference type="SUPFAM" id="SSF50978">
    <property type="entry name" value="WD40 repeat-like"/>
    <property type="match status" value="1"/>
</dbReference>
<dbReference type="RefSeq" id="XP_003055194.1">
    <property type="nucleotide sequence ID" value="XM_003055148.1"/>
</dbReference>
<evidence type="ECO:0000256" key="3">
    <source>
        <dbReference type="PROSITE-ProRule" id="PRU00221"/>
    </source>
</evidence>
<organism evidence="6">
    <name type="scientific">Micromonas pusilla (strain CCMP1545)</name>
    <name type="common">Picoplanktonic green alga</name>
    <dbReference type="NCBI Taxonomy" id="564608"/>
    <lineage>
        <taxon>Eukaryota</taxon>
        <taxon>Viridiplantae</taxon>
        <taxon>Chlorophyta</taxon>
        <taxon>Mamiellophyceae</taxon>
        <taxon>Mamiellales</taxon>
        <taxon>Mamiellaceae</taxon>
        <taxon>Micromonas</taxon>
    </lineage>
</organism>
<accession>C1MIU4</accession>
<dbReference type="Gene3D" id="2.130.10.10">
    <property type="entry name" value="YVTN repeat-like/Quinoprotein amine dehydrogenase"/>
    <property type="match status" value="1"/>
</dbReference>
<proteinExistence type="predicted"/>
<evidence type="ECO:0000313" key="5">
    <source>
        <dbReference type="EMBL" id="EEH60446.1"/>
    </source>
</evidence>
<gene>
    <name evidence="5" type="ORF">MICPUCDRAFT_6804</name>
</gene>
<feature type="repeat" description="WD" evidence="3">
    <location>
        <begin position="147"/>
        <end position="180"/>
    </location>
</feature>
<dbReference type="InterPro" id="IPR015943">
    <property type="entry name" value="WD40/YVTN_repeat-like_dom_sf"/>
</dbReference>
<dbReference type="STRING" id="564608.C1MIU4"/>
<dbReference type="eggNOG" id="KOG2106">
    <property type="taxonomic scope" value="Eukaryota"/>
</dbReference>
<dbReference type="OrthoDB" id="47802at2759"/>
<protein>
    <submittedName>
        <fullName evidence="5">Predicted protein</fullName>
    </submittedName>
</protein>